<keyword evidence="2" id="KW-0732">Signal</keyword>
<dbReference type="InterPro" id="IPR054816">
    <property type="entry name" value="Lipoprotein_mollicutes-type_CS"/>
</dbReference>
<dbReference type="RefSeq" id="WP_013729443.1">
    <property type="nucleotide sequence ID" value="NC_015431.1"/>
</dbReference>
<name>F4MPK6_MYCML</name>
<dbReference type="NCBIfam" id="NF038029">
    <property type="entry name" value="LP_plasma"/>
    <property type="match status" value="1"/>
</dbReference>
<evidence type="ECO:0000313" key="4">
    <source>
        <dbReference type="Proteomes" id="UP000010103"/>
    </source>
</evidence>
<gene>
    <name evidence="3" type="ORF">MLC_3100</name>
</gene>
<feature type="signal peptide" evidence="2">
    <location>
        <begin position="1"/>
        <end position="20"/>
    </location>
</feature>
<dbReference type="HOGENOM" id="CLU_116229_0_0_14"/>
<evidence type="ECO:0008006" key="5">
    <source>
        <dbReference type="Google" id="ProtNLM"/>
    </source>
</evidence>
<evidence type="ECO:0000256" key="2">
    <source>
        <dbReference type="SAM" id="SignalP"/>
    </source>
</evidence>
<protein>
    <recommendedName>
        <fullName evidence="5">Lipoprotein</fullName>
    </recommendedName>
</protein>
<dbReference type="Proteomes" id="UP000010103">
    <property type="component" value="Chromosome"/>
</dbReference>
<organism evidence="3 4">
    <name type="scientific">Mycoplasma mycoides subsp. capri LC str. 95010</name>
    <dbReference type="NCBI Taxonomy" id="862259"/>
    <lineage>
        <taxon>Bacteria</taxon>
        <taxon>Bacillati</taxon>
        <taxon>Mycoplasmatota</taxon>
        <taxon>Mollicutes</taxon>
        <taxon>Mycoplasmataceae</taxon>
        <taxon>Mycoplasma</taxon>
    </lineage>
</organism>
<feature type="compositionally biased region" description="Basic and acidic residues" evidence="1">
    <location>
        <begin position="72"/>
        <end position="90"/>
    </location>
</feature>
<dbReference type="PROSITE" id="PS51257">
    <property type="entry name" value="PROKAR_LIPOPROTEIN"/>
    <property type="match status" value="1"/>
</dbReference>
<dbReference type="AlphaFoldDB" id="F4MPK6"/>
<evidence type="ECO:0000256" key="1">
    <source>
        <dbReference type="SAM" id="MobiDB-lite"/>
    </source>
</evidence>
<dbReference type="KEGG" id="mml:MLC_3100"/>
<reference evidence="4" key="1">
    <citation type="journal article" date="2011" name="BMC Genomics">
        <title>Mycoplasma mycoides, from "mycoides Small Colony" to "capri". A microevolutionary perspective.</title>
        <authorList>
            <person name="Thiaucourt F."/>
            <person name="Manso-Silvan L."/>
            <person name="Salah W."/>
            <person name="Barbe V."/>
            <person name="Berger A."/>
            <person name="Jacob D."/>
            <person name="Breton M."/>
            <person name="Dupuy V."/>
            <person name="Lomenech A.M."/>
            <person name="Blanchard A."/>
            <person name="Sirand-Pugnet P."/>
        </authorList>
    </citation>
    <scope>NUCLEOTIDE SEQUENCE [LARGE SCALE GENOMIC DNA]</scope>
    <source>
        <strain evidence="4">95010</strain>
    </source>
</reference>
<evidence type="ECO:0000313" key="3">
    <source>
        <dbReference type="EMBL" id="CBW54038.1"/>
    </source>
</evidence>
<feature type="region of interest" description="Disordered" evidence="1">
    <location>
        <begin position="32"/>
        <end position="90"/>
    </location>
</feature>
<reference evidence="4" key="2">
    <citation type="journal article" date="2011" name="BMC Genomics">
        <title>Mycoplasma mycoides, from mycoides Small Colony to capri. A microevolutionary perspective.</title>
        <authorList>
            <person name="Thiaucourt F."/>
            <person name="Manso-Silvan L."/>
            <person name="Salah W."/>
            <person name="Barbe V."/>
            <person name="Berger A."/>
            <person name="Jacob D."/>
            <person name="Breton M."/>
            <person name="Dupuy V."/>
            <person name="Lomenech A.M."/>
            <person name="Blanchard A."/>
            <person name="Sirand-Pugnet P."/>
        </authorList>
    </citation>
    <scope>NUCLEOTIDE SEQUENCE [LARGE SCALE GENOMIC DNA]</scope>
    <source>
        <strain evidence="4">95010</strain>
    </source>
</reference>
<accession>F4MPK6</accession>
<dbReference type="EMBL" id="FQ377874">
    <property type="protein sequence ID" value="CBW54038.1"/>
    <property type="molecule type" value="Genomic_DNA"/>
</dbReference>
<feature type="compositionally biased region" description="Basic and acidic residues" evidence="1">
    <location>
        <begin position="32"/>
        <end position="61"/>
    </location>
</feature>
<feature type="chain" id="PRO_5003313399" description="Lipoprotein" evidence="2">
    <location>
        <begin position="21"/>
        <end position="204"/>
    </location>
</feature>
<proteinExistence type="predicted"/>
<sequence>MKKLLAILGSIILITTTSTAVIACKNIKQLELKNKETKQDKKESIESTDDKQKEKAKESENNSKPNGYPQGDKPHNDQPSDLPRKNNEELVKNNKMNFDLIKKYGKEFSELFSSLPKDKAEKISEDPKNTNGLAAAGKILKAYEELKSYSNFDNFQSKLKEKLNKSESEFSDFISTLEKDWTKIVKDYKNEKENILKLLKETSK</sequence>